<evidence type="ECO:0000313" key="2">
    <source>
        <dbReference type="Proteomes" id="UP001352223"/>
    </source>
</evidence>
<protein>
    <submittedName>
        <fullName evidence="1">Uncharacterized protein</fullName>
    </submittedName>
</protein>
<comment type="caution">
    <text evidence="1">The sequence shown here is derived from an EMBL/GenBank/DDBJ whole genome shotgun (WGS) entry which is preliminary data.</text>
</comment>
<keyword evidence="2" id="KW-1185">Reference proteome</keyword>
<evidence type="ECO:0000313" key="1">
    <source>
        <dbReference type="EMBL" id="MEB3964514.1"/>
    </source>
</evidence>
<accession>A0ABU6CIH0</accession>
<name>A0ABU6CIH0_9ACTN</name>
<organism evidence="1 2">
    <name type="scientific">Streptomyces kunmingensis</name>
    <dbReference type="NCBI Taxonomy" id="68225"/>
    <lineage>
        <taxon>Bacteria</taxon>
        <taxon>Bacillati</taxon>
        <taxon>Actinomycetota</taxon>
        <taxon>Actinomycetes</taxon>
        <taxon>Kitasatosporales</taxon>
        <taxon>Streptomycetaceae</taxon>
        <taxon>Streptomyces</taxon>
    </lineage>
</organism>
<gene>
    <name evidence="1" type="ORF">OKJ48_30425</name>
</gene>
<dbReference type="RefSeq" id="WP_324772242.1">
    <property type="nucleotide sequence ID" value="NZ_BAAATS010000030.1"/>
</dbReference>
<sequence>MPHTTNNKVSRWDQHGRGHVVWIERVGLRRRLTCETCGWRRPARFLPWIRQALEAREHLEREHQATVDPGGS</sequence>
<proteinExistence type="predicted"/>
<reference evidence="1 2" key="1">
    <citation type="submission" date="2022-10" db="EMBL/GenBank/DDBJ databases">
        <authorList>
            <person name="Xie J."/>
            <person name="Shen N."/>
        </authorList>
    </citation>
    <scope>NUCLEOTIDE SEQUENCE [LARGE SCALE GENOMIC DNA]</scope>
    <source>
        <strain evidence="1 2">DSM 41681</strain>
    </source>
</reference>
<dbReference type="EMBL" id="JAOZYB010000313">
    <property type="protein sequence ID" value="MEB3964514.1"/>
    <property type="molecule type" value="Genomic_DNA"/>
</dbReference>
<dbReference type="Proteomes" id="UP001352223">
    <property type="component" value="Unassembled WGS sequence"/>
</dbReference>